<dbReference type="AlphaFoldDB" id="A0A1Z1MUL7"/>
<evidence type="ECO:0000256" key="1">
    <source>
        <dbReference type="ARBA" id="ARBA00043978"/>
    </source>
</evidence>
<organism evidence="2">
    <name type="scientific">Tolypiocladia glomerulata</name>
    <dbReference type="NCBI Taxonomy" id="860646"/>
    <lineage>
        <taxon>Eukaryota</taxon>
        <taxon>Rhodophyta</taxon>
        <taxon>Florideophyceae</taxon>
        <taxon>Rhodymeniophycidae</taxon>
        <taxon>Ceramiales</taxon>
        <taxon>Rhodomelaceae</taxon>
        <taxon>Polysiphonioideae</taxon>
        <taxon>Tolypiocladia</taxon>
    </lineage>
</organism>
<protein>
    <recommendedName>
        <fullName evidence="3">Ycf54</fullName>
    </recommendedName>
</protein>
<comment type="similarity">
    <text evidence="1">Belongs to the ycf54 family.</text>
</comment>
<sequence length="102" mass="12315">MYNYYFAVASQSFLLNQEPIEEILRERINYYEYSNKEIDFWLILNPNFFNDIDKPINIIKNKKPLAAIVSLDRQFIEWLKLRMVFVYTGSFKSNSVFMPENI</sequence>
<keyword evidence="2" id="KW-0150">Chloroplast</keyword>
<dbReference type="InterPro" id="IPR038409">
    <property type="entry name" value="Ycf54-like_sf"/>
</dbReference>
<proteinExistence type="inferred from homology"/>
<dbReference type="Gene3D" id="3.30.70.1860">
    <property type="entry name" value="Uncharacterised protein family Ycf54"/>
    <property type="match status" value="1"/>
</dbReference>
<gene>
    <name evidence="2" type="primary">ycf54</name>
</gene>
<dbReference type="PANTHER" id="PTHR35319">
    <property type="match status" value="1"/>
</dbReference>
<reference evidence="2" key="1">
    <citation type="journal article" date="2017" name="J. Phycol.">
        <title>Analysis of chloroplast genomes and a supermatrix inform reclassification of the Rhodomelaceae (Rhodophyta).</title>
        <authorList>
            <person name="Diaz-Tapia P."/>
            <person name="Maggs C.A."/>
            <person name="West J.A."/>
            <person name="Verbruggen H."/>
        </authorList>
    </citation>
    <scope>NUCLEOTIDE SEQUENCE</scope>
    <source>
        <strain evidence="2">PD1825</strain>
    </source>
</reference>
<evidence type="ECO:0008006" key="3">
    <source>
        <dbReference type="Google" id="ProtNLM"/>
    </source>
</evidence>
<dbReference type="GeneID" id="33362366"/>
<dbReference type="PANTHER" id="PTHR35319:SF2">
    <property type="entry name" value="YCF54"/>
    <property type="match status" value="1"/>
</dbReference>
<dbReference type="EMBL" id="MF101467">
    <property type="protein sequence ID" value="ARW69656.1"/>
    <property type="molecule type" value="Genomic_DNA"/>
</dbReference>
<keyword evidence="2" id="KW-0934">Plastid</keyword>
<accession>A0A1Z1MUL7</accession>
<dbReference type="RefSeq" id="YP_009399837.1">
    <property type="nucleotide sequence ID" value="NC_035299.1"/>
</dbReference>
<geneLocation type="chloroplast" evidence="2"/>
<dbReference type="Pfam" id="PF10674">
    <property type="entry name" value="Ycf54"/>
    <property type="match status" value="1"/>
</dbReference>
<name>A0A1Z1MUL7_9FLOR</name>
<dbReference type="InterPro" id="IPR019616">
    <property type="entry name" value="Ycf54"/>
</dbReference>
<evidence type="ECO:0000313" key="2">
    <source>
        <dbReference type="EMBL" id="ARW69656.1"/>
    </source>
</evidence>